<name>A0A0F9E0B4_9ZZZZ</name>
<dbReference type="AlphaFoldDB" id="A0A0F9E0B4"/>
<sequence>MKPSQVSAELKRIASSIDSCSTKVRPDLVSRDLRRVLAAMEIDWEKKISDYINEGVDAVALFQAAIDQNVNGPAAQHGAASG</sequence>
<reference evidence="1" key="1">
    <citation type="journal article" date="2015" name="Nature">
        <title>Complex archaea that bridge the gap between prokaryotes and eukaryotes.</title>
        <authorList>
            <person name="Spang A."/>
            <person name="Saw J.H."/>
            <person name="Jorgensen S.L."/>
            <person name="Zaremba-Niedzwiedzka K."/>
            <person name="Martijn J."/>
            <person name="Lind A.E."/>
            <person name="van Eijk R."/>
            <person name="Schleper C."/>
            <person name="Guy L."/>
            <person name="Ettema T.J."/>
        </authorList>
    </citation>
    <scope>NUCLEOTIDE SEQUENCE</scope>
</reference>
<evidence type="ECO:0000313" key="1">
    <source>
        <dbReference type="EMBL" id="KKL59536.1"/>
    </source>
</evidence>
<comment type="caution">
    <text evidence="1">The sequence shown here is derived from an EMBL/GenBank/DDBJ whole genome shotgun (WGS) entry which is preliminary data.</text>
</comment>
<protein>
    <submittedName>
        <fullName evidence="1">Uncharacterized protein</fullName>
    </submittedName>
</protein>
<gene>
    <name evidence="1" type="ORF">LCGC14_2214320</name>
</gene>
<accession>A0A0F9E0B4</accession>
<proteinExistence type="predicted"/>
<feature type="non-terminal residue" evidence="1">
    <location>
        <position position="82"/>
    </location>
</feature>
<dbReference type="EMBL" id="LAZR01029451">
    <property type="protein sequence ID" value="KKL59536.1"/>
    <property type="molecule type" value="Genomic_DNA"/>
</dbReference>
<organism evidence="1">
    <name type="scientific">marine sediment metagenome</name>
    <dbReference type="NCBI Taxonomy" id="412755"/>
    <lineage>
        <taxon>unclassified sequences</taxon>
        <taxon>metagenomes</taxon>
        <taxon>ecological metagenomes</taxon>
    </lineage>
</organism>